<dbReference type="EMBL" id="FMXQ01000001">
    <property type="protein sequence ID" value="SDB05697.1"/>
    <property type="molecule type" value="Genomic_DNA"/>
</dbReference>
<keyword evidence="5 6" id="KW-0472">Membrane</keyword>
<keyword evidence="6" id="KW-0973">c-di-GMP</keyword>
<sequence length="837" mass="88681">MTRTPRLKMVLMASVLALPTLAVAQTPFDMSPERGGSAPTVRDQRPDGAFVMPFDTEPNAGPKLDFLPAAPVPFTLPEEGPRLIAPEEPVAPVAPVPAEPPPERTASASDIDRFILPAANLRFEGESGRRSWGIALTAAQAARATTLAVTHNSSIYVAPENSSMRISINDRLVLDQPLSAESDDKRATISLLPGTLKAGINVVTLEVVQRHRTDCTIESTYELWTDIESAGTGFVFDGGAGNGFVTVDDLRAVGTSPNGTTTLRVVLPGGDRMLAEADLLRLVQAVALLGNYRQQKVEIASTLLPETPPGTLQIAVGTTSELSALPGVPAEAATSAVVDFADGDAPSPMLVVSGPNRTAVIAAIAQLAVGVERPPTAAPTVVNTTPWLLPTVPILTGEQSITFADLAIPTEEFTGRRSHAEFHVALPGDFYAEAYGTATIYLDAAYTEKVRPGSHLDIYVNGFIAANTPLTSASGDIFRHLPISVALTHFRPGVNRVTIEAVLDTEADDICAPGASNDEPARFALFDSSEFSMPDFARIDRWPNLAALAGAGAPYGRSETPVQIVLGRVDANVYAAAATFLTRLAISSDGVIPTTIGRTQALGDAPAIFIGALDQFAAPTLAEIGISETARNSWTGQSSGELSSTPFEIDPLSSPPATFGVTTGTKGVYDRWQNELVNPSGLRGTWFAFENWLEETFELSFSSLNVGSREEPDYSPPGRATAIIAQSPAASDRLWTMVAGPTEEALVEGVTELSIRQYWSILNGRASSFDDATGVTDVPALSQRFIFGDGFSLQNMRLVAANWLSINIVGYAFALVLLCTILGICTAALLARLGRRS</sequence>
<dbReference type="STRING" id="665467.SAMN02982931_00410"/>
<dbReference type="RefSeq" id="WP_090874536.1">
    <property type="nucleotide sequence ID" value="NZ_FMXQ01000001.1"/>
</dbReference>
<comment type="subunit">
    <text evidence="6">Tightly associated with the cellulose synthase catalytic subunit.</text>
</comment>
<keyword evidence="6" id="KW-0135">Cellulose biosynthesis</keyword>
<dbReference type="PANTHER" id="PTHR39083">
    <property type="entry name" value="CYCLIC DI-GMP-BINDING PROTEIN"/>
    <property type="match status" value="1"/>
</dbReference>
<feature type="compositionally biased region" description="Polar residues" evidence="7">
    <location>
        <begin position="633"/>
        <end position="646"/>
    </location>
</feature>
<dbReference type="GO" id="GO:0005886">
    <property type="term" value="C:plasma membrane"/>
    <property type="evidence" value="ECO:0007669"/>
    <property type="project" value="UniProtKB-SubCell"/>
</dbReference>
<evidence type="ECO:0000256" key="3">
    <source>
        <dbReference type="ARBA" id="ARBA00022692"/>
    </source>
</evidence>
<evidence type="ECO:0000313" key="9">
    <source>
        <dbReference type="Proteomes" id="UP000199071"/>
    </source>
</evidence>
<dbReference type="Proteomes" id="UP000199071">
    <property type="component" value="Unassembled WGS sequence"/>
</dbReference>
<dbReference type="Gene3D" id="2.60.120.260">
    <property type="entry name" value="Galactose-binding domain-like"/>
    <property type="match status" value="2"/>
</dbReference>
<keyword evidence="6" id="KW-0732">Signal</keyword>
<evidence type="ECO:0000256" key="5">
    <source>
        <dbReference type="ARBA" id="ARBA00023136"/>
    </source>
</evidence>
<comment type="subcellular location">
    <subcellularLocation>
        <location evidence="6">Cell inner membrane</location>
    </subcellularLocation>
    <subcellularLocation>
        <location evidence="1">Cell membrane</location>
        <topology evidence="1">Single-pass membrane protein</topology>
    </subcellularLocation>
</comment>
<comment type="function">
    <text evidence="6">Binds the cellulose synthase activator, bis-(3'-5') cyclic diguanylic acid (c-di-GMP).</text>
</comment>
<comment type="pathway">
    <text evidence="6">Glycan metabolism; bacterial cellulose biosynthesis.</text>
</comment>
<dbReference type="GO" id="GO:0006011">
    <property type="term" value="P:UDP-alpha-D-glucose metabolic process"/>
    <property type="evidence" value="ECO:0007669"/>
    <property type="project" value="InterPro"/>
</dbReference>
<evidence type="ECO:0000256" key="1">
    <source>
        <dbReference type="ARBA" id="ARBA00004162"/>
    </source>
</evidence>
<keyword evidence="4 6" id="KW-1133">Transmembrane helix</keyword>
<evidence type="ECO:0000256" key="6">
    <source>
        <dbReference type="RuleBase" id="RU365021"/>
    </source>
</evidence>
<comment type="similarity">
    <text evidence="6">Belongs to the AcsB/BcsB family.</text>
</comment>
<dbReference type="OrthoDB" id="7615145at2"/>
<evidence type="ECO:0000313" key="8">
    <source>
        <dbReference type="EMBL" id="SDB05697.1"/>
    </source>
</evidence>
<protein>
    <recommendedName>
        <fullName evidence="6">Cyclic di-GMP-binding protein</fullName>
    </recommendedName>
    <alternativeName>
        <fullName evidence="6">Cellulose synthase regulatory subunit</fullName>
    </alternativeName>
</protein>
<keyword evidence="6" id="KW-0997">Cell inner membrane</keyword>
<dbReference type="GO" id="GO:0030244">
    <property type="term" value="P:cellulose biosynthetic process"/>
    <property type="evidence" value="ECO:0007669"/>
    <property type="project" value="UniProtKB-KW"/>
</dbReference>
<dbReference type="PANTHER" id="PTHR39083:SF1">
    <property type="entry name" value="CYCLIC DI-GMP-BINDING PROTEIN"/>
    <property type="match status" value="1"/>
</dbReference>
<keyword evidence="3 6" id="KW-0812">Transmembrane</keyword>
<feature type="transmembrane region" description="Helical" evidence="6">
    <location>
        <begin position="808"/>
        <end position="831"/>
    </location>
</feature>
<name>A0A1G6ABA0_9HYPH</name>
<feature type="chain" id="PRO_5015213425" description="Cyclic di-GMP-binding protein" evidence="6">
    <location>
        <begin position="25"/>
        <end position="837"/>
    </location>
</feature>
<evidence type="ECO:0000256" key="4">
    <source>
        <dbReference type="ARBA" id="ARBA00022989"/>
    </source>
</evidence>
<dbReference type="InterPro" id="IPR018513">
    <property type="entry name" value="Cell_synthase_bac"/>
</dbReference>
<proteinExistence type="inferred from homology"/>
<reference evidence="8 9" key="1">
    <citation type="submission" date="2016-10" db="EMBL/GenBank/DDBJ databases">
        <authorList>
            <person name="de Groot N.N."/>
        </authorList>
    </citation>
    <scope>NUCLEOTIDE SEQUENCE [LARGE SCALE GENOMIC DNA]</scope>
    <source>
        <strain evidence="8 9">ATCC 35022</strain>
    </source>
</reference>
<evidence type="ECO:0000256" key="2">
    <source>
        <dbReference type="ARBA" id="ARBA00022475"/>
    </source>
</evidence>
<feature type="signal peptide" evidence="6">
    <location>
        <begin position="1"/>
        <end position="24"/>
    </location>
</feature>
<gene>
    <name evidence="8" type="ORF">SAMN02982931_00410</name>
</gene>
<dbReference type="AlphaFoldDB" id="A0A1G6ABA0"/>
<keyword evidence="2 6" id="KW-1003">Cell membrane</keyword>
<feature type="region of interest" description="Disordered" evidence="7">
    <location>
        <begin position="633"/>
        <end position="656"/>
    </location>
</feature>
<organism evidence="8 9">
    <name type="scientific">Bauldia litoralis</name>
    <dbReference type="NCBI Taxonomy" id="665467"/>
    <lineage>
        <taxon>Bacteria</taxon>
        <taxon>Pseudomonadati</taxon>
        <taxon>Pseudomonadota</taxon>
        <taxon>Alphaproteobacteria</taxon>
        <taxon>Hyphomicrobiales</taxon>
        <taxon>Kaistiaceae</taxon>
        <taxon>Bauldia</taxon>
    </lineage>
</organism>
<accession>A0A1G6ABA0</accession>
<dbReference type="Pfam" id="PF03170">
    <property type="entry name" value="BcsB"/>
    <property type="match status" value="1"/>
</dbReference>
<dbReference type="UniPathway" id="UPA00694"/>
<evidence type="ECO:0000256" key="7">
    <source>
        <dbReference type="SAM" id="MobiDB-lite"/>
    </source>
</evidence>
<keyword evidence="9" id="KW-1185">Reference proteome</keyword>